<evidence type="ECO:0000259" key="10">
    <source>
        <dbReference type="PROSITE" id="PS51845"/>
    </source>
</evidence>
<dbReference type="GO" id="GO:0035556">
    <property type="term" value="P:intracellular signal transduction"/>
    <property type="evidence" value="ECO:0007669"/>
    <property type="project" value="InterPro"/>
</dbReference>
<keyword evidence="4 8" id="KW-1133">Transmembrane helix</keyword>
<dbReference type="InterPro" id="IPR029787">
    <property type="entry name" value="Nucleotide_cyclase"/>
</dbReference>
<reference evidence="11" key="1">
    <citation type="submission" date="2020-06" db="EMBL/GenBank/DDBJ databases">
        <authorList>
            <consortium name="Plant Systems Biology data submission"/>
        </authorList>
    </citation>
    <scope>NUCLEOTIDE SEQUENCE</scope>
    <source>
        <strain evidence="11">D6</strain>
    </source>
</reference>
<organism evidence="11 12">
    <name type="scientific">Seminavis robusta</name>
    <dbReference type="NCBI Taxonomy" id="568900"/>
    <lineage>
        <taxon>Eukaryota</taxon>
        <taxon>Sar</taxon>
        <taxon>Stramenopiles</taxon>
        <taxon>Ochrophyta</taxon>
        <taxon>Bacillariophyta</taxon>
        <taxon>Bacillariophyceae</taxon>
        <taxon>Bacillariophycidae</taxon>
        <taxon>Naviculales</taxon>
        <taxon>Naviculaceae</taxon>
        <taxon>Seminavis</taxon>
    </lineage>
</organism>
<keyword evidence="5 8" id="KW-0472">Membrane</keyword>
<name>A0A9N8HJ25_9STRA</name>
<comment type="caution">
    <text evidence="11">The sequence shown here is derived from an EMBL/GenBank/DDBJ whole genome shotgun (WGS) entry which is preliminary data.</text>
</comment>
<dbReference type="SUPFAM" id="SSF109604">
    <property type="entry name" value="HD-domain/PDEase-like"/>
    <property type="match status" value="1"/>
</dbReference>
<dbReference type="SUPFAM" id="SSF55073">
    <property type="entry name" value="Nucleotide cyclase"/>
    <property type="match status" value="1"/>
</dbReference>
<evidence type="ECO:0000256" key="2">
    <source>
        <dbReference type="ARBA" id="ARBA00022692"/>
    </source>
</evidence>
<dbReference type="GO" id="GO:0004114">
    <property type="term" value="F:3',5'-cyclic-nucleotide phosphodiesterase activity"/>
    <property type="evidence" value="ECO:0007669"/>
    <property type="project" value="InterPro"/>
</dbReference>
<sequence length="1254" mass="141089">MMDNSSVPLDRNSLAMIPITEEIDLEVASSNGDTDDDLLSNTGDHHTNNTSTEIARNETRMVNYSKILVGVVILVLASVMGVVTYQFVSNQEETNYQKQFDNAARDIKASSILRGRAIFDNLEGVSVSLTIQALTSNMQWPFVVFPHFQVTAMISNSITGASTLAICPIVQDEQRQEWENFTMDNSMAFLAEGHMYDEEVHPDFYEESRYYNETKVELPFPLQAWNESGSMPFIWEFGPGFQPVPTAQQSSYIPSWQMAPAIDYASPIVNLNTNSEGNSTFFNQGVIQYQKPVLSSITTGSYLSMYYDRRFQDIYEEIPHSYVYYPVFDTLTKDRQVVAILNAFLRWDEFFFNVLPEGEKPILVVLTSTCQETITYVLRGETADFVGVGDLHDQRYTHLGKSSAFQELGRLDTVDGFSCDYSMTVYPTAEWSESYFTNKPIIYMAAVVSCFLLTTVVFIIYDCLVQKRNRTVMHTANKTNRIVSSLFPSNVRDRLMEEIEPEEKKPKPMAWPKASELARTFTSSLEASSSPSSSLNSLMTSERIFGSQPIADLFPDVTVMFADMVGFTAWASVRDPTQVFTLLETVYHAIDIVVKRRRVFKVETIGDCYVACAGLPVPQKDHALAMARLAHDVQNRMTEVSHELESRLGPETSQLCLRIGLHSGPVTAGVLRGEKGRFQLFGDTMNVASRMESTGVARKVHMSKETADLIIAGGKGRWVVPREDKVFAKGKGELQTYFLSIEPESRGSLTETLSLAASLKDEEYEIETYSTQDASNRLRLLAALAPPADDVVGKTTRLVDWTVDILGRQLRQVVAHRMTRKSLFSIGSLDNTEKRPPQFKRRRGDLMDEVVDVLSLPKFDESLFKNYVDPDTVELPAAVVDQLRELVSRIAKAYNNRNAFHSFEHAAHVIMSVTKMMTRIVNPIDISREKGPEYKFASTLHQFSFGLTSDPITRFAALFASLIHDLDHPGVPNTTLVKENDPLATKYHGKSIAEQNSVELSWGILMKPEFGQLRACIYTNEDELTRFRSIVVNLVLATDIMDKDLGAQRKDRWARAFNSNEGPLPSQSSKENKETEVNRKATIVLEHLIQASDIAHTMQHWHVYRKWNERLFCEMYQAYKDGRSDKDPSEGWYEGEIGFFDFYIIPLAKKLKECGVFGVSSSEYLGYAEANRKEWVDKGRNLVKVYLERFKLRESLGPGGGGLASTGDLMELALTDTTVADMPESAPEPASMSTYSDGSAIGLALNEDSDVFEV</sequence>
<comment type="subcellular location">
    <subcellularLocation>
        <location evidence="1">Membrane</location>
    </subcellularLocation>
</comment>
<dbReference type="GO" id="GO:0004016">
    <property type="term" value="F:adenylate cyclase activity"/>
    <property type="evidence" value="ECO:0007669"/>
    <property type="project" value="TreeGrafter"/>
</dbReference>
<proteinExistence type="predicted"/>
<evidence type="ECO:0000259" key="9">
    <source>
        <dbReference type="PROSITE" id="PS50125"/>
    </source>
</evidence>
<dbReference type="Gene3D" id="1.10.1300.10">
    <property type="entry name" value="3'5'-cyclic nucleotide phosphodiesterase, catalytic domain"/>
    <property type="match status" value="1"/>
</dbReference>
<dbReference type="SMART" id="SM00044">
    <property type="entry name" value="CYCc"/>
    <property type="match status" value="1"/>
</dbReference>
<dbReference type="InterPro" id="IPR002073">
    <property type="entry name" value="PDEase_catalytic_dom"/>
</dbReference>
<dbReference type="GO" id="GO:0004383">
    <property type="term" value="F:guanylate cyclase activity"/>
    <property type="evidence" value="ECO:0007669"/>
    <property type="project" value="TreeGrafter"/>
</dbReference>
<keyword evidence="12" id="KW-1185">Reference proteome</keyword>
<feature type="region of interest" description="Disordered" evidence="7">
    <location>
        <begin position="1056"/>
        <end position="1075"/>
    </location>
</feature>
<evidence type="ECO:0000313" key="12">
    <source>
        <dbReference type="Proteomes" id="UP001153069"/>
    </source>
</evidence>
<dbReference type="Proteomes" id="UP001153069">
    <property type="component" value="Unassembled WGS sequence"/>
</dbReference>
<feature type="transmembrane region" description="Helical" evidence="8">
    <location>
        <begin position="441"/>
        <end position="461"/>
    </location>
</feature>
<dbReference type="PROSITE" id="PS51845">
    <property type="entry name" value="PDEASE_I_2"/>
    <property type="match status" value="1"/>
</dbReference>
<evidence type="ECO:0000256" key="4">
    <source>
        <dbReference type="ARBA" id="ARBA00022989"/>
    </source>
</evidence>
<feature type="domain" description="Guanylate cyclase" evidence="9">
    <location>
        <begin position="558"/>
        <end position="692"/>
    </location>
</feature>
<keyword evidence="11" id="KW-0675">Receptor</keyword>
<dbReference type="Gene3D" id="3.30.70.1230">
    <property type="entry name" value="Nucleotide cyclase"/>
    <property type="match status" value="1"/>
</dbReference>
<dbReference type="GO" id="GO:0000166">
    <property type="term" value="F:nucleotide binding"/>
    <property type="evidence" value="ECO:0007669"/>
    <property type="project" value="UniProtKB-KW"/>
</dbReference>
<evidence type="ECO:0000256" key="6">
    <source>
        <dbReference type="ARBA" id="ARBA00023239"/>
    </source>
</evidence>
<feature type="compositionally biased region" description="Polar residues" evidence="7">
    <location>
        <begin position="1057"/>
        <end position="1069"/>
    </location>
</feature>
<keyword evidence="6" id="KW-0456">Lyase</keyword>
<dbReference type="GO" id="GO:0001653">
    <property type="term" value="F:peptide receptor activity"/>
    <property type="evidence" value="ECO:0007669"/>
    <property type="project" value="TreeGrafter"/>
</dbReference>
<protein>
    <submittedName>
        <fullName evidence="11">Receptor-type guanylate cyclase gcy</fullName>
    </submittedName>
</protein>
<evidence type="ECO:0000256" key="5">
    <source>
        <dbReference type="ARBA" id="ARBA00023136"/>
    </source>
</evidence>
<dbReference type="InterPro" id="IPR036971">
    <property type="entry name" value="PDEase_catalytic_dom_sf"/>
</dbReference>
<dbReference type="EMBL" id="CAICTM010000735">
    <property type="protein sequence ID" value="CAB9515756.1"/>
    <property type="molecule type" value="Genomic_DNA"/>
</dbReference>
<dbReference type="InterPro" id="IPR050401">
    <property type="entry name" value="Cyclic_nucleotide_synthase"/>
</dbReference>
<feature type="domain" description="PDEase" evidence="10">
    <location>
        <begin position="802"/>
        <end position="1117"/>
    </location>
</feature>
<evidence type="ECO:0000256" key="3">
    <source>
        <dbReference type="ARBA" id="ARBA00022741"/>
    </source>
</evidence>
<evidence type="ECO:0000256" key="8">
    <source>
        <dbReference type="SAM" id="Phobius"/>
    </source>
</evidence>
<dbReference type="PANTHER" id="PTHR11920">
    <property type="entry name" value="GUANYLYL CYCLASE"/>
    <property type="match status" value="1"/>
</dbReference>
<feature type="region of interest" description="Disordered" evidence="7">
    <location>
        <begin position="29"/>
        <end position="50"/>
    </location>
</feature>
<dbReference type="PANTHER" id="PTHR11920:SF335">
    <property type="entry name" value="GUANYLATE CYCLASE"/>
    <property type="match status" value="1"/>
</dbReference>
<accession>A0A9N8HJ25</accession>
<dbReference type="Pfam" id="PF00233">
    <property type="entry name" value="PDEase_I"/>
    <property type="match status" value="1"/>
</dbReference>
<evidence type="ECO:0000313" key="11">
    <source>
        <dbReference type="EMBL" id="CAB9515756.1"/>
    </source>
</evidence>
<dbReference type="PROSITE" id="PS50125">
    <property type="entry name" value="GUANYLATE_CYCLASE_2"/>
    <property type="match status" value="1"/>
</dbReference>
<dbReference type="GO" id="GO:0007168">
    <property type="term" value="P:receptor guanylyl cyclase signaling pathway"/>
    <property type="evidence" value="ECO:0007669"/>
    <property type="project" value="TreeGrafter"/>
</dbReference>
<dbReference type="GO" id="GO:0005886">
    <property type="term" value="C:plasma membrane"/>
    <property type="evidence" value="ECO:0007669"/>
    <property type="project" value="TreeGrafter"/>
</dbReference>
<dbReference type="InterPro" id="IPR001054">
    <property type="entry name" value="A/G_cyclase"/>
</dbReference>
<gene>
    <name evidence="11" type="ORF">SEMRO_736_G195000.1</name>
</gene>
<evidence type="ECO:0000256" key="7">
    <source>
        <dbReference type="SAM" id="MobiDB-lite"/>
    </source>
</evidence>
<evidence type="ECO:0000256" key="1">
    <source>
        <dbReference type="ARBA" id="ARBA00004370"/>
    </source>
</evidence>
<keyword evidence="3" id="KW-0547">Nucleotide-binding</keyword>
<dbReference type="AlphaFoldDB" id="A0A9N8HJ25"/>
<feature type="transmembrane region" description="Helical" evidence="8">
    <location>
        <begin position="67"/>
        <end position="88"/>
    </location>
</feature>
<dbReference type="CDD" id="cd07302">
    <property type="entry name" value="CHD"/>
    <property type="match status" value="1"/>
</dbReference>
<keyword evidence="2 8" id="KW-0812">Transmembrane</keyword>
<dbReference type="Pfam" id="PF00211">
    <property type="entry name" value="Guanylate_cyc"/>
    <property type="match status" value="1"/>
</dbReference>